<proteinExistence type="predicted"/>
<evidence type="ECO:0000313" key="3">
    <source>
        <dbReference type="Proteomes" id="UP000027138"/>
    </source>
</evidence>
<dbReference type="AlphaFoldDB" id="A0A067L4B9"/>
<evidence type="ECO:0000256" key="1">
    <source>
        <dbReference type="SAM" id="MobiDB-lite"/>
    </source>
</evidence>
<protein>
    <submittedName>
        <fullName evidence="2">Uncharacterized protein</fullName>
    </submittedName>
</protein>
<gene>
    <name evidence="2" type="ORF">JCGZ_22779</name>
</gene>
<dbReference type="EMBL" id="KK914277">
    <property type="protein sequence ID" value="KDP43227.1"/>
    <property type="molecule type" value="Genomic_DNA"/>
</dbReference>
<name>A0A067L4B9_JATCU</name>
<accession>A0A067L4B9</accession>
<keyword evidence="3" id="KW-1185">Reference proteome</keyword>
<feature type="region of interest" description="Disordered" evidence="1">
    <location>
        <begin position="1"/>
        <end position="37"/>
    </location>
</feature>
<sequence>MTPHIANNEAQVPVAEQHSNNFREEQVPSEQEPSDTFPQVLRQEEEAIAFPHFEITLNKSDWIHRLYVPKIFADQHIHLHASKTKLRSKLICDRKEENVDLVGRLNGSAVTE</sequence>
<reference evidence="2 3" key="1">
    <citation type="journal article" date="2014" name="PLoS ONE">
        <title>Global Analysis of Gene Expression Profiles in Physic Nut (Jatropha curcas L.) Seedlings Exposed to Salt Stress.</title>
        <authorList>
            <person name="Zhang L."/>
            <person name="Zhang C."/>
            <person name="Wu P."/>
            <person name="Chen Y."/>
            <person name="Li M."/>
            <person name="Jiang H."/>
            <person name="Wu G."/>
        </authorList>
    </citation>
    <scope>NUCLEOTIDE SEQUENCE [LARGE SCALE GENOMIC DNA]</scope>
    <source>
        <strain evidence="3">cv. GZQX0401</strain>
        <tissue evidence="2">Young leaves</tissue>
    </source>
</reference>
<dbReference type="Proteomes" id="UP000027138">
    <property type="component" value="Unassembled WGS sequence"/>
</dbReference>
<organism evidence="2 3">
    <name type="scientific">Jatropha curcas</name>
    <name type="common">Barbados nut</name>
    <dbReference type="NCBI Taxonomy" id="180498"/>
    <lineage>
        <taxon>Eukaryota</taxon>
        <taxon>Viridiplantae</taxon>
        <taxon>Streptophyta</taxon>
        <taxon>Embryophyta</taxon>
        <taxon>Tracheophyta</taxon>
        <taxon>Spermatophyta</taxon>
        <taxon>Magnoliopsida</taxon>
        <taxon>eudicotyledons</taxon>
        <taxon>Gunneridae</taxon>
        <taxon>Pentapetalae</taxon>
        <taxon>rosids</taxon>
        <taxon>fabids</taxon>
        <taxon>Malpighiales</taxon>
        <taxon>Euphorbiaceae</taxon>
        <taxon>Crotonoideae</taxon>
        <taxon>Jatropheae</taxon>
        <taxon>Jatropha</taxon>
    </lineage>
</organism>
<evidence type="ECO:0000313" key="2">
    <source>
        <dbReference type="EMBL" id="KDP43227.1"/>
    </source>
</evidence>
<feature type="compositionally biased region" description="Polar residues" evidence="1">
    <location>
        <begin position="28"/>
        <end position="37"/>
    </location>
</feature>